<proteinExistence type="inferred from homology"/>
<dbReference type="Gene3D" id="3.30.230.10">
    <property type="match status" value="1"/>
</dbReference>
<evidence type="ECO:0000256" key="5">
    <source>
        <dbReference type="HAMAP-Rule" id="MF_00532"/>
    </source>
</evidence>
<evidence type="ECO:0000256" key="7">
    <source>
        <dbReference type="SAM" id="MobiDB-lite"/>
    </source>
</evidence>
<dbReference type="InterPro" id="IPR020568">
    <property type="entry name" value="Ribosomal_Su5_D2-typ_SF"/>
</dbReference>
<evidence type="ECO:0000313" key="8">
    <source>
        <dbReference type="EMBL" id="OGZ19460.1"/>
    </source>
</evidence>
<dbReference type="HAMAP" id="MF_00532_B">
    <property type="entry name" value="Ribosomal_uS9_B"/>
    <property type="match status" value="1"/>
</dbReference>
<organism evidence="8 9">
    <name type="scientific">Candidatus Nealsonbacteria bacterium RIFCSPHIGHO2_01_FULL_38_55</name>
    <dbReference type="NCBI Taxonomy" id="1801664"/>
    <lineage>
        <taxon>Bacteria</taxon>
        <taxon>Candidatus Nealsoniibacteriota</taxon>
    </lineage>
</organism>
<feature type="compositionally biased region" description="Basic residues" evidence="7">
    <location>
        <begin position="113"/>
        <end position="132"/>
    </location>
</feature>
<feature type="region of interest" description="Disordered" evidence="7">
    <location>
        <begin position="101"/>
        <end position="132"/>
    </location>
</feature>
<dbReference type="InterPro" id="IPR020574">
    <property type="entry name" value="Ribosomal_uS9_CS"/>
</dbReference>
<dbReference type="GO" id="GO:0022627">
    <property type="term" value="C:cytosolic small ribosomal subunit"/>
    <property type="evidence" value="ECO:0007669"/>
    <property type="project" value="TreeGrafter"/>
</dbReference>
<accession>A0A1G2E299</accession>
<evidence type="ECO:0000256" key="3">
    <source>
        <dbReference type="ARBA" id="ARBA00023274"/>
    </source>
</evidence>
<dbReference type="Pfam" id="PF00380">
    <property type="entry name" value="Ribosomal_S9"/>
    <property type="match status" value="1"/>
</dbReference>
<protein>
    <recommendedName>
        <fullName evidence="4 5">Small ribosomal subunit protein uS9</fullName>
    </recommendedName>
</protein>
<keyword evidence="2 5" id="KW-0689">Ribosomal protein</keyword>
<dbReference type="GO" id="GO:0006412">
    <property type="term" value="P:translation"/>
    <property type="evidence" value="ECO:0007669"/>
    <property type="project" value="UniProtKB-UniRule"/>
</dbReference>
<dbReference type="AlphaFoldDB" id="A0A1G2E299"/>
<gene>
    <name evidence="5" type="primary">rpsI</name>
    <name evidence="8" type="ORF">A2626_01225</name>
</gene>
<dbReference type="PANTHER" id="PTHR21569">
    <property type="entry name" value="RIBOSOMAL PROTEIN S9"/>
    <property type="match status" value="1"/>
</dbReference>
<dbReference type="NCBIfam" id="NF001099">
    <property type="entry name" value="PRK00132.1"/>
    <property type="match status" value="1"/>
</dbReference>
<dbReference type="InterPro" id="IPR014721">
    <property type="entry name" value="Ribsml_uS5_D2-typ_fold_subgr"/>
</dbReference>
<evidence type="ECO:0000256" key="1">
    <source>
        <dbReference type="ARBA" id="ARBA00005251"/>
    </source>
</evidence>
<sequence length="132" mass="15200">MKTARYFEAVGRRKTSVARVRLFTQGDKNILVNGKPCEHYFPGSELQGIIASSLDKMKALDKFRVEVKVSGGGVHSQAEAIRHGIARALVEFNPDFRKRLRKAGHLTRDPRMRERKKFGLKRARRAPQWQKR</sequence>
<dbReference type="PROSITE" id="PS00360">
    <property type="entry name" value="RIBOSOMAL_S9"/>
    <property type="match status" value="1"/>
</dbReference>
<name>A0A1G2E299_9BACT</name>
<evidence type="ECO:0000256" key="2">
    <source>
        <dbReference type="ARBA" id="ARBA00022980"/>
    </source>
</evidence>
<keyword evidence="3 5" id="KW-0687">Ribonucleoprotein</keyword>
<comment type="caution">
    <text evidence="8">The sequence shown here is derived from an EMBL/GenBank/DDBJ whole genome shotgun (WGS) entry which is preliminary data.</text>
</comment>
<dbReference type="InterPro" id="IPR023035">
    <property type="entry name" value="Ribosomal_uS9_bac/plastid"/>
</dbReference>
<evidence type="ECO:0000256" key="6">
    <source>
        <dbReference type="RuleBase" id="RU003815"/>
    </source>
</evidence>
<dbReference type="PANTHER" id="PTHR21569:SF1">
    <property type="entry name" value="SMALL RIBOSOMAL SUBUNIT PROTEIN US9M"/>
    <property type="match status" value="1"/>
</dbReference>
<dbReference type="FunFam" id="3.30.230.10:FF:000001">
    <property type="entry name" value="30S ribosomal protein S9"/>
    <property type="match status" value="1"/>
</dbReference>
<dbReference type="GO" id="GO:0003723">
    <property type="term" value="F:RNA binding"/>
    <property type="evidence" value="ECO:0007669"/>
    <property type="project" value="TreeGrafter"/>
</dbReference>
<dbReference type="InterPro" id="IPR000754">
    <property type="entry name" value="Ribosomal_uS9"/>
</dbReference>
<dbReference type="Proteomes" id="UP000177360">
    <property type="component" value="Unassembled WGS sequence"/>
</dbReference>
<dbReference type="EMBL" id="MHLZ01000032">
    <property type="protein sequence ID" value="OGZ19460.1"/>
    <property type="molecule type" value="Genomic_DNA"/>
</dbReference>
<dbReference type="SUPFAM" id="SSF54211">
    <property type="entry name" value="Ribosomal protein S5 domain 2-like"/>
    <property type="match status" value="1"/>
</dbReference>
<dbReference type="GO" id="GO:0003735">
    <property type="term" value="F:structural constituent of ribosome"/>
    <property type="evidence" value="ECO:0007669"/>
    <property type="project" value="InterPro"/>
</dbReference>
<evidence type="ECO:0000256" key="4">
    <source>
        <dbReference type="ARBA" id="ARBA00035259"/>
    </source>
</evidence>
<comment type="similarity">
    <text evidence="1 5 6">Belongs to the universal ribosomal protein uS9 family.</text>
</comment>
<reference evidence="8 9" key="1">
    <citation type="journal article" date="2016" name="Nat. Commun.">
        <title>Thousands of microbial genomes shed light on interconnected biogeochemical processes in an aquifer system.</title>
        <authorList>
            <person name="Anantharaman K."/>
            <person name="Brown C.T."/>
            <person name="Hug L.A."/>
            <person name="Sharon I."/>
            <person name="Castelle C.J."/>
            <person name="Probst A.J."/>
            <person name="Thomas B.C."/>
            <person name="Singh A."/>
            <person name="Wilkins M.J."/>
            <person name="Karaoz U."/>
            <person name="Brodie E.L."/>
            <person name="Williams K.H."/>
            <person name="Hubbard S.S."/>
            <person name="Banfield J.F."/>
        </authorList>
    </citation>
    <scope>NUCLEOTIDE SEQUENCE [LARGE SCALE GENOMIC DNA]</scope>
</reference>
<evidence type="ECO:0000313" key="9">
    <source>
        <dbReference type="Proteomes" id="UP000177360"/>
    </source>
</evidence>